<accession>A0A8X8B692</accession>
<evidence type="ECO:0000256" key="1">
    <source>
        <dbReference type="SAM" id="MobiDB-lite"/>
    </source>
</evidence>
<keyword evidence="3" id="KW-1185">Reference proteome</keyword>
<feature type="compositionally biased region" description="Basic and acidic residues" evidence="1">
    <location>
        <begin position="1"/>
        <end position="18"/>
    </location>
</feature>
<feature type="compositionally biased region" description="Basic and acidic residues" evidence="1">
    <location>
        <begin position="188"/>
        <end position="198"/>
    </location>
</feature>
<feature type="region of interest" description="Disordered" evidence="1">
    <location>
        <begin position="43"/>
        <end position="62"/>
    </location>
</feature>
<sequence>MVHGTKRDSPALSERETGDENESDNAQSCFGVLLVYTPKRSYTNSIQRTRTPNGPEDAHQPETPGTAAAVLIWSYSHYLLITGTRRFRDQEHVQVTWEESNPNLYRSVKTVCSSHPAFSPNPYSEPKVASTGIEDNREPVSLNVCTEKVPSAAVDVGVRHAPIIEESNPECPTMEGDEKYDSCREDISTDSQMQEKRGNPVSDMEEDSNYVASGGKHQRKISSKICGVYTPDARLKGFFESE</sequence>
<dbReference type="Proteomes" id="UP000886595">
    <property type="component" value="Unassembled WGS sequence"/>
</dbReference>
<dbReference type="AlphaFoldDB" id="A0A8X8B692"/>
<evidence type="ECO:0000313" key="3">
    <source>
        <dbReference type="Proteomes" id="UP000886595"/>
    </source>
</evidence>
<evidence type="ECO:0000313" key="2">
    <source>
        <dbReference type="EMBL" id="KAG2322857.1"/>
    </source>
</evidence>
<name>A0A8X8B692_BRACI</name>
<reference evidence="2 3" key="1">
    <citation type="submission" date="2020-02" db="EMBL/GenBank/DDBJ databases">
        <authorList>
            <person name="Ma Q."/>
            <person name="Huang Y."/>
            <person name="Song X."/>
            <person name="Pei D."/>
        </authorList>
    </citation>
    <scope>NUCLEOTIDE SEQUENCE [LARGE SCALE GENOMIC DNA]</scope>
    <source>
        <strain evidence="2">Sxm20200214</strain>
        <tissue evidence="2">Leaf</tissue>
    </source>
</reference>
<gene>
    <name evidence="2" type="ORF">Bca52824_016070</name>
</gene>
<organism evidence="2 3">
    <name type="scientific">Brassica carinata</name>
    <name type="common">Ethiopian mustard</name>
    <name type="synonym">Abyssinian cabbage</name>
    <dbReference type="NCBI Taxonomy" id="52824"/>
    <lineage>
        <taxon>Eukaryota</taxon>
        <taxon>Viridiplantae</taxon>
        <taxon>Streptophyta</taxon>
        <taxon>Embryophyta</taxon>
        <taxon>Tracheophyta</taxon>
        <taxon>Spermatophyta</taxon>
        <taxon>Magnoliopsida</taxon>
        <taxon>eudicotyledons</taxon>
        <taxon>Gunneridae</taxon>
        <taxon>Pentapetalae</taxon>
        <taxon>rosids</taxon>
        <taxon>malvids</taxon>
        <taxon>Brassicales</taxon>
        <taxon>Brassicaceae</taxon>
        <taxon>Brassiceae</taxon>
        <taxon>Brassica</taxon>
    </lineage>
</organism>
<feature type="region of interest" description="Disordered" evidence="1">
    <location>
        <begin position="188"/>
        <end position="220"/>
    </location>
</feature>
<dbReference type="EMBL" id="JAAMPC010000003">
    <property type="protein sequence ID" value="KAG2322857.1"/>
    <property type="molecule type" value="Genomic_DNA"/>
</dbReference>
<comment type="caution">
    <text evidence="2">The sequence shown here is derived from an EMBL/GenBank/DDBJ whole genome shotgun (WGS) entry which is preliminary data.</text>
</comment>
<feature type="region of interest" description="Disordered" evidence="1">
    <location>
        <begin position="1"/>
        <end position="26"/>
    </location>
</feature>
<proteinExistence type="predicted"/>
<feature type="compositionally biased region" description="Polar residues" evidence="1">
    <location>
        <begin position="43"/>
        <end position="52"/>
    </location>
</feature>
<protein>
    <submittedName>
        <fullName evidence="2">Uncharacterized protein</fullName>
    </submittedName>
</protein>